<feature type="compositionally biased region" description="Basic and acidic residues" evidence="1">
    <location>
        <begin position="40"/>
        <end position="53"/>
    </location>
</feature>
<evidence type="ECO:0000313" key="4">
    <source>
        <dbReference type="Proteomes" id="UP000620124"/>
    </source>
</evidence>
<proteinExistence type="predicted"/>
<dbReference type="InterPro" id="IPR053216">
    <property type="entry name" value="Appressorial_penetr-assoc"/>
</dbReference>
<feature type="compositionally biased region" description="Polar residues" evidence="1">
    <location>
        <begin position="671"/>
        <end position="687"/>
    </location>
</feature>
<protein>
    <submittedName>
        <fullName evidence="3">Uncharacterized protein</fullName>
    </submittedName>
</protein>
<feature type="region of interest" description="Disordered" evidence="1">
    <location>
        <begin position="647"/>
        <end position="687"/>
    </location>
</feature>
<dbReference type="OrthoDB" id="2336871at2759"/>
<feature type="compositionally biased region" description="Polar residues" evidence="1">
    <location>
        <begin position="1"/>
        <end position="10"/>
    </location>
</feature>
<feature type="region of interest" description="Disordered" evidence="1">
    <location>
        <begin position="292"/>
        <end position="313"/>
    </location>
</feature>
<evidence type="ECO:0000256" key="1">
    <source>
        <dbReference type="SAM" id="MobiDB-lite"/>
    </source>
</evidence>
<feature type="region of interest" description="Disordered" evidence="1">
    <location>
        <begin position="1"/>
        <end position="72"/>
    </location>
</feature>
<evidence type="ECO:0000256" key="2">
    <source>
        <dbReference type="SAM" id="Phobius"/>
    </source>
</evidence>
<keyword evidence="2" id="KW-1133">Transmembrane helix</keyword>
<name>A0A8H6XC13_9AGAR</name>
<evidence type="ECO:0000313" key="3">
    <source>
        <dbReference type="EMBL" id="KAF7337837.1"/>
    </source>
</evidence>
<feature type="transmembrane region" description="Helical" evidence="2">
    <location>
        <begin position="586"/>
        <end position="607"/>
    </location>
</feature>
<dbReference type="EMBL" id="JACAZI010000021">
    <property type="protein sequence ID" value="KAF7337837.1"/>
    <property type="molecule type" value="Genomic_DNA"/>
</dbReference>
<keyword evidence="2" id="KW-0812">Transmembrane</keyword>
<comment type="caution">
    <text evidence="3">The sequence shown here is derived from an EMBL/GenBank/DDBJ whole genome shotgun (WGS) entry which is preliminary data.</text>
</comment>
<sequence>MSQPMGSTSWGRGDHDSTSGAGSLRSSRLRARQSRFRSNRSFDARFSDPDSPSRRSRTPSKGTLKPRAAADEQTSLTLDASLVASSFTRDGQEADTEVQFTASLTSPNNFINFCATTGASITNGQQLTGGSCNPAPMGLIPSVNNMPSVLIFEPQKGSTIAANTTFTLELAVSNIQGGVFTSFSSNFLAAPQTLDSTGNIIGHYHVVIDELDALNSTIPTDSQKFTYFNVVTNPDVNGLITTNITNGLPEGFYRMTVTARAANHQPALVPISQHGALNDVAYFTVTASGTLGSTPASRRRAPRHVYSPHPSEAKRTVVPRADNTAQSSLTLLSSVVAQGFANAQDTPRPGQSSSLTSSNNFINFCATATLPLTNGTQTQTGFCNPAPMGVLPASTRMPTSKFTYPRNGEIFAPNAPFTVGLAVTNFATGNFGNSVSNYLAAPQQLDSSGQIQGHPQVVIEAIASSSLDVPDPRRFTFFKGMTGVADSTGVITTTVNTGLPAGFYRMSSILVTTNGAPALLPVLQHGAVDDAVYFVVADGGALPTNQTALPTSHAATSSASPSATGSSGQSGSPSAPAKKGTNVGPAVGGALAGIAVIALVIVGIWLFMRRRKRQANQAKLSVGYPVVLNSDDFGPPPPTPFNAGYTAESSMTEIRSPPSAYAPKSARGPSTRRSSVVSAAPSYHTQI</sequence>
<feature type="compositionally biased region" description="Basic residues" evidence="1">
    <location>
        <begin position="27"/>
        <end position="38"/>
    </location>
</feature>
<accession>A0A8H6XC13</accession>
<dbReference type="PANTHER" id="PTHR34587">
    <property type="entry name" value="VWFA DOMAIN-CONTAINING PROTEIN"/>
    <property type="match status" value="1"/>
</dbReference>
<dbReference type="PANTHER" id="PTHR34587:SF2">
    <property type="entry name" value="G-PROTEIN COUPLED RECEPTORS FAMILY 1 PROFILE DOMAIN-CONTAINING PROTEIN"/>
    <property type="match status" value="1"/>
</dbReference>
<organism evidence="3 4">
    <name type="scientific">Mycena venus</name>
    <dbReference type="NCBI Taxonomy" id="2733690"/>
    <lineage>
        <taxon>Eukaryota</taxon>
        <taxon>Fungi</taxon>
        <taxon>Dikarya</taxon>
        <taxon>Basidiomycota</taxon>
        <taxon>Agaricomycotina</taxon>
        <taxon>Agaricomycetes</taxon>
        <taxon>Agaricomycetidae</taxon>
        <taxon>Agaricales</taxon>
        <taxon>Marasmiineae</taxon>
        <taxon>Mycenaceae</taxon>
        <taxon>Mycena</taxon>
    </lineage>
</organism>
<gene>
    <name evidence="3" type="ORF">MVEN_02006600</name>
</gene>
<dbReference type="AlphaFoldDB" id="A0A8H6XC13"/>
<reference evidence="3" key="1">
    <citation type="submission" date="2020-05" db="EMBL/GenBank/DDBJ databases">
        <title>Mycena genomes resolve the evolution of fungal bioluminescence.</title>
        <authorList>
            <person name="Tsai I.J."/>
        </authorList>
    </citation>
    <scope>NUCLEOTIDE SEQUENCE</scope>
    <source>
        <strain evidence="3">CCC161011</strain>
    </source>
</reference>
<keyword evidence="4" id="KW-1185">Reference proteome</keyword>
<keyword evidence="2" id="KW-0472">Membrane</keyword>
<feature type="region of interest" description="Disordered" evidence="1">
    <location>
        <begin position="547"/>
        <end position="580"/>
    </location>
</feature>
<dbReference type="Proteomes" id="UP000620124">
    <property type="component" value="Unassembled WGS sequence"/>
</dbReference>